<proteinExistence type="predicted"/>
<sequence>MKKFDEPPDWEFTSEEDEVEEQQALDRRQLLECRIETLIKDRSVLCERIKETDNRVNRLHALADALEHWAAVLAEYNARLGTKRASLQRAHSSS</sequence>
<organism evidence="1 2">
    <name type="scientific">Coccomyxa viridis</name>
    <dbReference type="NCBI Taxonomy" id="1274662"/>
    <lineage>
        <taxon>Eukaryota</taxon>
        <taxon>Viridiplantae</taxon>
        <taxon>Chlorophyta</taxon>
        <taxon>core chlorophytes</taxon>
        <taxon>Trebouxiophyceae</taxon>
        <taxon>Trebouxiophyceae incertae sedis</taxon>
        <taxon>Coccomyxaceae</taxon>
        <taxon>Coccomyxa</taxon>
    </lineage>
</organism>
<evidence type="ECO:0000313" key="1">
    <source>
        <dbReference type="EMBL" id="CAL5226697.1"/>
    </source>
</evidence>
<comment type="caution">
    <text evidence="1">The sequence shown here is derived from an EMBL/GenBank/DDBJ whole genome shotgun (WGS) entry which is preliminary data.</text>
</comment>
<gene>
    <name evidence="1" type="primary">g9548</name>
    <name evidence="1" type="ORF">VP750_LOCUS8603</name>
</gene>
<accession>A0ABP1G5W6</accession>
<dbReference type="Proteomes" id="UP001497392">
    <property type="component" value="Unassembled WGS sequence"/>
</dbReference>
<dbReference type="EMBL" id="CAXHTA020000016">
    <property type="protein sequence ID" value="CAL5226697.1"/>
    <property type="molecule type" value="Genomic_DNA"/>
</dbReference>
<protein>
    <submittedName>
        <fullName evidence="1">G9548 protein</fullName>
    </submittedName>
</protein>
<name>A0ABP1G5W6_9CHLO</name>
<keyword evidence="2" id="KW-1185">Reference proteome</keyword>
<evidence type="ECO:0000313" key="2">
    <source>
        <dbReference type="Proteomes" id="UP001497392"/>
    </source>
</evidence>
<reference evidence="1 2" key="1">
    <citation type="submission" date="2024-06" db="EMBL/GenBank/DDBJ databases">
        <authorList>
            <person name="Kraege A."/>
            <person name="Thomma B."/>
        </authorList>
    </citation>
    <scope>NUCLEOTIDE SEQUENCE [LARGE SCALE GENOMIC DNA]</scope>
</reference>